<proteinExistence type="predicted"/>
<dbReference type="Proteomes" id="UP000596827">
    <property type="component" value="Unassembled WGS sequence"/>
</dbReference>
<organism evidence="3 4">
    <name type="scientific">Ramlibacter albus</name>
    <dbReference type="NCBI Taxonomy" id="2079448"/>
    <lineage>
        <taxon>Bacteria</taxon>
        <taxon>Pseudomonadati</taxon>
        <taxon>Pseudomonadota</taxon>
        <taxon>Betaproteobacteria</taxon>
        <taxon>Burkholderiales</taxon>
        <taxon>Comamonadaceae</taxon>
        <taxon>Ramlibacter</taxon>
    </lineage>
</organism>
<evidence type="ECO:0000256" key="1">
    <source>
        <dbReference type="SAM" id="Phobius"/>
    </source>
</evidence>
<protein>
    <submittedName>
        <fullName evidence="3">DUF4212 domain-containing protein</fullName>
    </submittedName>
</protein>
<dbReference type="InterPro" id="IPR019886">
    <property type="entry name" value="Na_symporter_ssu"/>
</dbReference>
<evidence type="ECO:0000313" key="3">
    <source>
        <dbReference type="EMBL" id="MBC5766170.1"/>
    </source>
</evidence>
<keyword evidence="1" id="KW-0812">Transmembrane</keyword>
<comment type="caution">
    <text evidence="3">The sequence shown here is derived from an EMBL/GenBank/DDBJ whole genome shotgun (WGS) entry which is preliminary data.</text>
</comment>
<accession>A0A923M8W6</accession>
<dbReference type="AlphaFoldDB" id="A0A923M8W6"/>
<feature type="transmembrane region" description="Helical" evidence="1">
    <location>
        <begin position="21"/>
        <end position="40"/>
    </location>
</feature>
<feature type="transmembrane region" description="Helical" evidence="1">
    <location>
        <begin position="52"/>
        <end position="75"/>
    </location>
</feature>
<evidence type="ECO:0000259" key="2">
    <source>
        <dbReference type="Pfam" id="PF13937"/>
    </source>
</evidence>
<feature type="domain" description="Sodium symporter small subunit" evidence="2">
    <location>
        <begin position="17"/>
        <end position="79"/>
    </location>
</feature>
<evidence type="ECO:0000313" key="4">
    <source>
        <dbReference type="Proteomes" id="UP000596827"/>
    </source>
</evidence>
<dbReference type="NCBIfam" id="TIGR03647">
    <property type="entry name" value="Na_symport_sm"/>
    <property type="match status" value="1"/>
</dbReference>
<keyword evidence="1" id="KW-0472">Membrane</keyword>
<reference evidence="3" key="1">
    <citation type="submission" date="2020-08" db="EMBL/GenBank/DDBJ databases">
        <title>Ramlibacter sp. GTP1 16S ribosomal RNA gene genome sequencing and assembly.</title>
        <authorList>
            <person name="Kang M."/>
        </authorList>
    </citation>
    <scope>NUCLEOTIDE SEQUENCE</scope>
    <source>
        <strain evidence="3">GTP1</strain>
    </source>
</reference>
<sequence length="92" mass="10066">MIRAMAAPDVLEKHDPRVLRLKAVLLAVWALVSFGTLFFARDLQFAVGAWQFGYWVAAQGALIAFIAIVAIYAWAMARLAPEDSIADEEGDG</sequence>
<dbReference type="EMBL" id="JACORU010000006">
    <property type="protein sequence ID" value="MBC5766170.1"/>
    <property type="molecule type" value="Genomic_DNA"/>
</dbReference>
<keyword evidence="4" id="KW-1185">Reference proteome</keyword>
<gene>
    <name evidence="3" type="ORF">H8R02_17005</name>
</gene>
<name>A0A923M8W6_9BURK</name>
<dbReference type="Pfam" id="PF13937">
    <property type="entry name" value="DUF4212"/>
    <property type="match status" value="1"/>
</dbReference>
<keyword evidence="1" id="KW-1133">Transmembrane helix</keyword>